<dbReference type="Pfam" id="PF09588">
    <property type="entry name" value="YqaJ"/>
    <property type="match status" value="1"/>
</dbReference>
<keyword evidence="2" id="KW-0378">Hydrolase</keyword>
<proteinExistence type="predicted"/>
<evidence type="ECO:0000313" key="2">
    <source>
        <dbReference type="EMBL" id="RKT45372.1"/>
    </source>
</evidence>
<dbReference type="AlphaFoldDB" id="A0A495V7I9"/>
<organism evidence="2 3">
    <name type="scientific">Thiocapsa rosea</name>
    <dbReference type="NCBI Taxonomy" id="69360"/>
    <lineage>
        <taxon>Bacteria</taxon>
        <taxon>Pseudomonadati</taxon>
        <taxon>Pseudomonadota</taxon>
        <taxon>Gammaproteobacteria</taxon>
        <taxon>Chromatiales</taxon>
        <taxon>Chromatiaceae</taxon>
        <taxon>Thiocapsa</taxon>
    </lineage>
</organism>
<dbReference type="OrthoDB" id="9135654at2"/>
<name>A0A495V7I9_9GAMM</name>
<dbReference type="SUPFAM" id="SSF52980">
    <property type="entry name" value="Restriction endonuclease-like"/>
    <property type="match status" value="1"/>
</dbReference>
<keyword evidence="2" id="KW-0255">Endonuclease</keyword>
<keyword evidence="3" id="KW-1185">Reference proteome</keyword>
<dbReference type="InterPro" id="IPR019080">
    <property type="entry name" value="YqaJ_viral_recombinase"/>
</dbReference>
<dbReference type="Gene3D" id="3.90.320.10">
    <property type="match status" value="1"/>
</dbReference>
<feature type="domain" description="YqaJ viral recombinase" evidence="1">
    <location>
        <begin position="13"/>
        <end position="148"/>
    </location>
</feature>
<evidence type="ECO:0000259" key="1">
    <source>
        <dbReference type="Pfam" id="PF09588"/>
    </source>
</evidence>
<reference evidence="2 3" key="1">
    <citation type="submission" date="2018-10" db="EMBL/GenBank/DDBJ databases">
        <title>Genomic Encyclopedia of Archaeal and Bacterial Type Strains, Phase II (KMG-II): from individual species to whole genera.</title>
        <authorList>
            <person name="Goeker M."/>
        </authorList>
    </citation>
    <scope>NUCLEOTIDE SEQUENCE [LARGE SCALE GENOMIC DNA]</scope>
    <source>
        <strain evidence="2 3">DSM 235</strain>
    </source>
</reference>
<evidence type="ECO:0000313" key="3">
    <source>
        <dbReference type="Proteomes" id="UP000274556"/>
    </source>
</evidence>
<dbReference type="RefSeq" id="WP_120797654.1">
    <property type="nucleotide sequence ID" value="NZ_RBXL01000001.1"/>
</dbReference>
<dbReference type="Proteomes" id="UP000274556">
    <property type="component" value="Unassembled WGS sequence"/>
</dbReference>
<accession>A0A495V7I9</accession>
<dbReference type="EMBL" id="RBXL01000001">
    <property type="protein sequence ID" value="RKT45372.1"/>
    <property type="molecule type" value="Genomic_DNA"/>
</dbReference>
<dbReference type="InterPro" id="IPR011335">
    <property type="entry name" value="Restrct_endonuc-II-like"/>
</dbReference>
<keyword evidence="2" id="KW-0540">Nuclease</keyword>
<gene>
    <name evidence="2" type="ORF">BDD21_2820</name>
</gene>
<dbReference type="NCBIfam" id="TIGR03033">
    <property type="entry name" value="phage_rel_nuc"/>
    <property type="match status" value="1"/>
</dbReference>
<comment type="caution">
    <text evidence="2">The sequence shown here is derived from an EMBL/GenBank/DDBJ whole genome shotgun (WGS) entry which is preliminary data.</text>
</comment>
<protein>
    <submittedName>
        <fullName evidence="2">Putative phage-type endonuclease</fullName>
    </submittedName>
</protein>
<dbReference type="InterPro" id="IPR017482">
    <property type="entry name" value="Lambda-type_endonuclease"/>
</dbReference>
<sequence>MKLISLKQRTPAWEAWRSQGVTASEAPVILGRSPYKTLWRLWAERTGVVAPEDLSNKPCVQRGIALEDQVRRGFEDRHGTLLLRLCAESSEHPALRCSLDGLNDDGEPVELKVPTERTYRRLGRERERATAYRLAWVQLQFQLFVTEAPRGWLVFDPCLSGSPPLEFALARDEPFLTNALVPACLAFWDCITGGQAPESDRERDLDVLADAELAQWQDAARTYRALLEDRGQLDARLKSIKDRLAHAEAVFVRLM</sequence>
<dbReference type="InterPro" id="IPR011604">
    <property type="entry name" value="PDDEXK-like_dom_sf"/>
</dbReference>
<dbReference type="GO" id="GO:0004519">
    <property type="term" value="F:endonuclease activity"/>
    <property type="evidence" value="ECO:0007669"/>
    <property type="project" value="UniProtKB-KW"/>
</dbReference>